<gene>
    <name evidence="1" type="ORF">Scep_019894</name>
</gene>
<dbReference type="Gene3D" id="3.80.10.10">
    <property type="entry name" value="Ribonuclease Inhibitor"/>
    <property type="match status" value="1"/>
</dbReference>
<dbReference type="EMBL" id="JBBNAG010000008">
    <property type="protein sequence ID" value="KAK9112375.1"/>
    <property type="molecule type" value="Genomic_DNA"/>
</dbReference>
<dbReference type="InterPro" id="IPR053059">
    <property type="entry name" value="Inactive_SerThr-Kinase_ABA"/>
</dbReference>
<dbReference type="InterPro" id="IPR001611">
    <property type="entry name" value="Leu-rich_rpt"/>
</dbReference>
<sequence>MKLKNLAYLNVSFNSLIGKIQTGLQMLKLLKYLDLRFNKFSGDISSVLMEMQNVEYVDLSSNKFSGSLDLDLENSSFVSIVQYLNVSHNSLVGELFGHDGMPFFDNLAVFDAIYNQLVGPIPSFTFVVSLRVLMQLL</sequence>
<dbReference type="SUPFAM" id="SSF52058">
    <property type="entry name" value="L domain-like"/>
    <property type="match status" value="1"/>
</dbReference>
<dbReference type="PANTHER" id="PTHR48003">
    <property type="entry name" value="OS07G0626500 PROTEIN"/>
    <property type="match status" value="1"/>
</dbReference>
<dbReference type="Proteomes" id="UP001419268">
    <property type="component" value="Unassembled WGS sequence"/>
</dbReference>
<proteinExistence type="predicted"/>
<accession>A0AAP0NNR5</accession>
<dbReference type="PANTHER" id="PTHR48003:SF3">
    <property type="entry name" value="LEUCINE-RICH REPEAT PROTEIN KINASE FAMILY PROTEIN"/>
    <property type="match status" value="1"/>
</dbReference>
<evidence type="ECO:0008006" key="3">
    <source>
        <dbReference type="Google" id="ProtNLM"/>
    </source>
</evidence>
<evidence type="ECO:0000313" key="1">
    <source>
        <dbReference type="EMBL" id="KAK9112375.1"/>
    </source>
</evidence>
<dbReference type="InterPro" id="IPR032675">
    <property type="entry name" value="LRR_dom_sf"/>
</dbReference>
<evidence type="ECO:0000313" key="2">
    <source>
        <dbReference type="Proteomes" id="UP001419268"/>
    </source>
</evidence>
<dbReference type="AlphaFoldDB" id="A0AAP0NNR5"/>
<name>A0AAP0NNR5_9MAGN</name>
<organism evidence="1 2">
    <name type="scientific">Stephania cephalantha</name>
    <dbReference type="NCBI Taxonomy" id="152367"/>
    <lineage>
        <taxon>Eukaryota</taxon>
        <taxon>Viridiplantae</taxon>
        <taxon>Streptophyta</taxon>
        <taxon>Embryophyta</taxon>
        <taxon>Tracheophyta</taxon>
        <taxon>Spermatophyta</taxon>
        <taxon>Magnoliopsida</taxon>
        <taxon>Ranunculales</taxon>
        <taxon>Menispermaceae</taxon>
        <taxon>Menispermoideae</taxon>
        <taxon>Cissampelideae</taxon>
        <taxon>Stephania</taxon>
    </lineage>
</organism>
<comment type="caution">
    <text evidence="1">The sequence shown here is derived from an EMBL/GenBank/DDBJ whole genome shotgun (WGS) entry which is preliminary data.</text>
</comment>
<keyword evidence="2" id="KW-1185">Reference proteome</keyword>
<protein>
    <recommendedName>
        <fullName evidence="3">Toll-like receptor 5</fullName>
    </recommendedName>
</protein>
<dbReference type="Pfam" id="PF00560">
    <property type="entry name" value="LRR_1"/>
    <property type="match status" value="2"/>
</dbReference>
<reference evidence="1 2" key="1">
    <citation type="submission" date="2024-01" db="EMBL/GenBank/DDBJ databases">
        <title>Genome assemblies of Stephania.</title>
        <authorList>
            <person name="Yang L."/>
        </authorList>
    </citation>
    <scope>NUCLEOTIDE SEQUENCE [LARGE SCALE GENOMIC DNA]</scope>
    <source>
        <strain evidence="1">JXDWG</strain>
        <tissue evidence="1">Leaf</tissue>
    </source>
</reference>